<dbReference type="SUPFAM" id="SSF49503">
    <property type="entry name" value="Cupredoxins"/>
    <property type="match status" value="1"/>
</dbReference>
<proteinExistence type="predicted"/>
<evidence type="ECO:0000313" key="2">
    <source>
        <dbReference type="EMBL" id="KAK7303311.1"/>
    </source>
</evidence>
<dbReference type="AlphaFoldDB" id="A0AAN9JS29"/>
<comment type="caution">
    <text evidence="2">The sequence shown here is derived from an EMBL/GenBank/DDBJ whole genome shotgun (WGS) entry which is preliminary data.</text>
</comment>
<reference evidence="2 3" key="1">
    <citation type="submission" date="2024-01" db="EMBL/GenBank/DDBJ databases">
        <title>The genomes of 5 underutilized Papilionoideae crops provide insights into root nodulation and disease resistance.</title>
        <authorList>
            <person name="Yuan L."/>
        </authorList>
    </citation>
    <scope>NUCLEOTIDE SEQUENCE [LARGE SCALE GENOMIC DNA]</scope>
    <source>
        <strain evidence="2">LY-2023</strain>
        <tissue evidence="2">Leaf</tissue>
    </source>
</reference>
<dbReference type="EMBL" id="JAYKXN010000003">
    <property type="protein sequence ID" value="KAK7303311.1"/>
    <property type="molecule type" value="Genomic_DNA"/>
</dbReference>
<dbReference type="Pfam" id="PF00394">
    <property type="entry name" value="Cu-oxidase"/>
    <property type="match status" value="1"/>
</dbReference>
<keyword evidence="3" id="KW-1185">Reference proteome</keyword>
<sequence>MLDNGHNHPFPHGLVINGHGWNGTTFSVDQGKTYRFKISNVGLTKPINFRIQGHKMKLVEQRYAVNNVSYVVPYTPSKLADNFNIPGVFFVGSIPATPAKFKARLKISVMGANFHDSGDCVPKLGKLCNLGILMAILSLLLGKLITNVTS</sequence>
<dbReference type="InterPro" id="IPR008972">
    <property type="entry name" value="Cupredoxin"/>
</dbReference>
<name>A0AAN9JS29_CLITE</name>
<protein>
    <recommendedName>
        <fullName evidence="1">Plastocyanin-like domain-containing protein</fullName>
    </recommendedName>
</protein>
<feature type="domain" description="Plastocyanin-like" evidence="1">
    <location>
        <begin position="8"/>
        <end position="75"/>
    </location>
</feature>
<dbReference type="InterPro" id="IPR001117">
    <property type="entry name" value="Cu-oxidase_2nd"/>
</dbReference>
<evidence type="ECO:0000313" key="3">
    <source>
        <dbReference type="Proteomes" id="UP001359559"/>
    </source>
</evidence>
<dbReference type="GO" id="GO:0016491">
    <property type="term" value="F:oxidoreductase activity"/>
    <property type="evidence" value="ECO:0007669"/>
    <property type="project" value="TreeGrafter"/>
</dbReference>
<dbReference type="InterPro" id="IPR045087">
    <property type="entry name" value="Cu-oxidase_fam"/>
</dbReference>
<dbReference type="PANTHER" id="PTHR11709:SF11">
    <property type="entry name" value="L-ASCORBATE OXIDASE HOMOLOG ISOFORM X1"/>
    <property type="match status" value="1"/>
</dbReference>
<gene>
    <name evidence="2" type="ORF">RJT34_14214</name>
</gene>
<accession>A0AAN9JS29</accession>
<dbReference type="Gene3D" id="2.60.40.420">
    <property type="entry name" value="Cupredoxins - blue copper proteins"/>
    <property type="match status" value="1"/>
</dbReference>
<organism evidence="2 3">
    <name type="scientific">Clitoria ternatea</name>
    <name type="common">Butterfly pea</name>
    <dbReference type="NCBI Taxonomy" id="43366"/>
    <lineage>
        <taxon>Eukaryota</taxon>
        <taxon>Viridiplantae</taxon>
        <taxon>Streptophyta</taxon>
        <taxon>Embryophyta</taxon>
        <taxon>Tracheophyta</taxon>
        <taxon>Spermatophyta</taxon>
        <taxon>Magnoliopsida</taxon>
        <taxon>eudicotyledons</taxon>
        <taxon>Gunneridae</taxon>
        <taxon>Pentapetalae</taxon>
        <taxon>rosids</taxon>
        <taxon>fabids</taxon>
        <taxon>Fabales</taxon>
        <taxon>Fabaceae</taxon>
        <taxon>Papilionoideae</taxon>
        <taxon>50 kb inversion clade</taxon>
        <taxon>NPAAA clade</taxon>
        <taxon>indigoferoid/millettioid clade</taxon>
        <taxon>Phaseoleae</taxon>
        <taxon>Clitoria</taxon>
    </lineage>
</organism>
<evidence type="ECO:0000259" key="1">
    <source>
        <dbReference type="Pfam" id="PF00394"/>
    </source>
</evidence>
<dbReference type="PANTHER" id="PTHR11709">
    <property type="entry name" value="MULTI-COPPER OXIDASE"/>
    <property type="match status" value="1"/>
</dbReference>
<dbReference type="Proteomes" id="UP001359559">
    <property type="component" value="Unassembled WGS sequence"/>
</dbReference>